<dbReference type="Pfam" id="PF00497">
    <property type="entry name" value="SBP_bac_3"/>
    <property type="match status" value="1"/>
</dbReference>
<evidence type="ECO:0000256" key="2">
    <source>
        <dbReference type="SAM" id="SignalP"/>
    </source>
</evidence>
<sequence length="254" mass="29019">MLRNIGLFCICCLLAGMWHTSVAARPLIIAANPQAPFKYEADGQVRGIDIEVMDEILRELAIDYEVLLIESDQRLQVEAKAGRIDVLLLYSQNEERRTFLEYPSESYIDLDWNFFIRAEDRGKFTFSTFDDLRSMTIGATHGISYIPEFWDAGLQLQLVSENSLQIDKLLAGRIDAVPMNTISTLHHAHIGGYRNQIDFLPKPMKSKAYYNVFSKASTHPDMNKLKAEYDRIIRRMKDDGSIDQIKTTYIGPSS</sequence>
<dbReference type="STRING" id="388408.LAX5112_04526"/>
<protein>
    <submittedName>
        <fullName evidence="4">Glutamine ABC transporter periplasmic protein</fullName>
    </submittedName>
</protein>
<feature type="signal peptide" evidence="2">
    <location>
        <begin position="1"/>
        <end position="24"/>
    </location>
</feature>
<keyword evidence="5" id="KW-1185">Reference proteome</keyword>
<evidence type="ECO:0000313" key="5">
    <source>
        <dbReference type="Proteomes" id="UP000053235"/>
    </source>
</evidence>
<gene>
    <name evidence="4" type="ORF">LAX5112_04526</name>
</gene>
<organism evidence="4 5">
    <name type="scientific">Roseibium alexandrii</name>
    <dbReference type="NCBI Taxonomy" id="388408"/>
    <lineage>
        <taxon>Bacteria</taxon>
        <taxon>Pseudomonadati</taxon>
        <taxon>Pseudomonadota</taxon>
        <taxon>Alphaproteobacteria</taxon>
        <taxon>Hyphomicrobiales</taxon>
        <taxon>Stappiaceae</taxon>
        <taxon>Roseibium</taxon>
    </lineage>
</organism>
<dbReference type="AlphaFoldDB" id="A0A0M7AQZ7"/>
<dbReference type="EMBL" id="CXWD01000025">
    <property type="protein sequence ID" value="CTQ76223.1"/>
    <property type="molecule type" value="Genomic_DNA"/>
</dbReference>
<accession>A0A0M7AQZ7</accession>
<evidence type="ECO:0000256" key="1">
    <source>
        <dbReference type="ARBA" id="ARBA00022729"/>
    </source>
</evidence>
<dbReference type="Gene3D" id="3.40.190.10">
    <property type="entry name" value="Periplasmic binding protein-like II"/>
    <property type="match status" value="2"/>
</dbReference>
<reference evidence="5" key="1">
    <citation type="submission" date="2015-07" db="EMBL/GenBank/DDBJ databases">
        <authorList>
            <person name="Rodrigo-Torres Lidia"/>
            <person name="Arahal R.David."/>
        </authorList>
    </citation>
    <scope>NUCLEOTIDE SEQUENCE [LARGE SCALE GENOMIC DNA]</scope>
    <source>
        <strain evidence="5">CECT 5112</strain>
    </source>
</reference>
<dbReference type="InterPro" id="IPR001638">
    <property type="entry name" value="Solute-binding_3/MltF_N"/>
</dbReference>
<keyword evidence="1 2" id="KW-0732">Signal</keyword>
<feature type="chain" id="PRO_5005809551" evidence="2">
    <location>
        <begin position="25"/>
        <end position="254"/>
    </location>
</feature>
<feature type="domain" description="Solute-binding protein family 3/N-terminal" evidence="3">
    <location>
        <begin position="26"/>
        <end position="253"/>
    </location>
</feature>
<proteinExistence type="predicted"/>
<name>A0A0M7AQZ7_9HYPH</name>
<evidence type="ECO:0000259" key="3">
    <source>
        <dbReference type="SMART" id="SM00062"/>
    </source>
</evidence>
<dbReference type="SUPFAM" id="SSF53850">
    <property type="entry name" value="Periplasmic binding protein-like II"/>
    <property type="match status" value="1"/>
</dbReference>
<evidence type="ECO:0000313" key="4">
    <source>
        <dbReference type="EMBL" id="CTQ76223.1"/>
    </source>
</evidence>
<dbReference type="PANTHER" id="PTHR35936:SF25">
    <property type="entry name" value="ABC TRANSPORTER SUBSTRATE-BINDING PROTEIN"/>
    <property type="match status" value="1"/>
</dbReference>
<dbReference type="Proteomes" id="UP000053235">
    <property type="component" value="Unassembled WGS sequence"/>
</dbReference>
<dbReference type="SMART" id="SM00062">
    <property type="entry name" value="PBPb"/>
    <property type="match status" value="1"/>
</dbReference>
<dbReference type="PANTHER" id="PTHR35936">
    <property type="entry name" value="MEMBRANE-BOUND LYTIC MUREIN TRANSGLYCOSYLASE F"/>
    <property type="match status" value="1"/>
</dbReference>